<reference evidence="3" key="1">
    <citation type="submission" date="2021-02" db="EMBL/GenBank/DDBJ databases">
        <authorList>
            <person name="Dougan E. K."/>
            <person name="Rhodes N."/>
            <person name="Thang M."/>
            <person name="Chan C."/>
        </authorList>
    </citation>
    <scope>NUCLEOTIDE SEQUENCE</scope>
</reference>
<proteinExistence type="predicted"/>
<keyword evidence="4" id="KW-1185">Reference proteome</keyword>
<dbReference type="PROSITE" id="PS50076">
    <property type="entry name" value="DNAJ_2"/>
    <property type="match status" value="1"/>
</dbReference>
<evidence type="ECO:0000313" key="3">
    <source>
        <dbReference type="EMBL" id="CAE7379630.1"/>
    </source>
</evidence>
<accession>A0A812PWA5</accession>
<organism evidence="3 4">
    <name type="scientific">Symbiodinium natans</name>
    <dbReference type="NCBI Taxonomy" id="878477"/>
    <lineage>
        <taxon>Eukaryota</taxon>
        <taxon>Sar</taxon>
        <taxon>Alveolata</taxon>
        <taxon>Dinophyceae</taxon>
        <taxon>Suessiales</taxon>
        <taxon>Symbiodiniaceae</taxon>
        <taxon>Symbiodinium</taxon>
    </lineage>
</organism>
<dbReference type="EMBL" id="CAJNDS010002220">
    <property type="protein sequence ID" value="CAE7379630.1"/>
    <property type="molecule type" value="Genomic_DNA"/>
</dbReference>
<dbReference type="PRINTS" id="PR00625">
    <property type="entry name" value="JDOMAIN"/>
</dbReference>
<dbReference type="PANTHER" id="PTHR24074">
    <property type="entry name" value="CO-CHAPERONE PROTEIN DJLA"/>
    <property type="match status" value="1"/>
</dbReference>
<dbReference type="InterPro" id="IPR036869">
    <property type="entry name" value="J_dom_sf"/>
</dbReference>
<comment type="caution">
    <text evidence="3">The sequence shown here is derived from an EMBL/GenBank/DDBJ whole genome shotgun (WGS) entry which is preliminary data.</text>
</comment>
<dbReference type="SUPFAM" id="SSF46565">
    <property type="entry name" value="Chaperone J-domain"/>
    <property type="match status" value="1"/>
</dbReference>
<sequence length="353" mass="38649">MFDFDDLSECEGSTSDEGANDATRPSPEKEVPPVPPDPLIELRERCERCGLCITWGPDAKQMAAMLQEATSWERYGICALKDECFKRRIPLDNLIERRDVLSRLSDVLVWEQMSLKQLQSECWRRKIPFVNRTRVSNIILLETENPHADGEGDLVRRLVQDAFPGATGPLPAGGVPGIWEPGEGSYSGAKGSRTEAQRVAAWTGAVAPGYDRHQTGESRGWSAPCGPPPGATSTKKGTGHTYTQPDPKPKPAPKAPGFASGFTSKAYGYSGFHGFPHDAWGSSNRAASPDEEPPGSEHYQVLGLRPGAPPPEVRKAYRQLALKLHPDKQTRDDGAHFKKVTAAYKALCELFDN</sequence>
<protein>
    <submittedName>
        <fullName evidence="3">Dnaja4 protein</fullName>
    </submittedName>
</protein>
<dbReference type="Gene3D" id="1.10.287.110">
    <property type="entry name" value="DnaJ domain"/>
    <property type="match status" value="1"/>
</dbReference>
<feature type="region of interest" description="Disordered" evidence="1">
    <location>
        <begin position="281"/>
        <end position="311"/>
    </location>
</feature>
<gene>
    <name evidence="3" type="primary">Dnaja4</name>
    <name evidence="3" type="ORF">SNAT2548_LOCUS20727</name>
</gene>
<feature type="compositionally biased region" description="Polar residues" evidence="1">
    <location>
        <begin position="231"/>
        <end position="244"/>
    </location>
</feature>
<dbReference type="SMART" id="SM00271">
    <property type="entry name" value="DnaJ"/>
    <property type="match status" value="1"/>
</dbReference>
<evidence type="ECO:0000259" key="2">
    <source>
        <dbReference type="PROSITE" id="PS50076"/>
    </source>
</evidence>
<name>A0A812PWA5_9DINO</name>
<dbReference type="CDD" id="cd06257">
    <property type="entry name" value="DnaJ"/>
    <property type="match status" value="1"/>
</dbReference>
<dbReference type="OrthoDB" id="449261at2759"/>
<dbReference type="Pfam" id="PF00226">
    <property type="entry name" value="DnaJ"/>
    <property type="match status" value="1"/>
</dbReference>
<dbReference type="AlphaFoldDB" id="A0A812PWA5"/>
<dbReference type="InterPro" id="IPR050817">
    <property type="entry name" value="DjlA_DnaK_co-chaperone"/>
</dbReference>
<dbReference type="Proteomes" id="UP000604046">
    <property type="component" value="Unassembled WGS sequence"/>
</dbReference>
<feature type="region of interest" description="Disordered" evidence="1">
    <location>
        <begin position="1"/>
        <end position="37"/>
    </location>
</feature>
<evidence type="ECO:0000313" key="4">
    <source>
        <dbReference type="Proteomes" id="UP000604046"/>
    </source>
</evidence>
<evidence type="ECO:0000256" key="1">
    <source>
        <dbReference type="SAM" id="MobiDB-lite"/>
    </source>
</evidence>
<dbReference type="InterPro" id="IPR001623">
    <property type="entry name" value="DnaJ_domain"/>
</dbReference>
<feature type="region of interest" description="Disordered" evidence="1">
    <location>
        <begin position="209"/>
        <end position="255"/>
    </location>
</feature>
<feature type="domain" description="J" evidence="2">
    <location>
        <begin position="297"/>
        <end position="352"/>
    </location>
</feature>